<dbReference type="InterPro" id="IPR051311">
    <property type="entry name" value="DedA_domain"/>
</dbReference>
<gene>
    <name evidence="8" type="ordered locus">Plabr_1051</name>
</gene>
<dbReference type="EMBL" id="CP002546">
    <property type="protein sequence ID" value="ADY58671.1"/>
    <property type="molecule type" value="Genomic_DNA"/>
</dbReference>
<evidence type="ECO:0000313" key="9">
    <source>
        <dbReference type="Proteomes" id="UP000006860"/>
    </source>
</evidence>
<evidence type="ECO:0000256" key="2">
    <source>
        <dbReference type="ARBA" id="ARBA00022475"/>
    </source>
</evidence>
<evidence type="ECO:0000256" key="4">
    <source>
        <dbReference type="ARBA" id="ARBA00022989"/>
    </source>
</evidence>
<comment type="subcellular location">
    <subcellularLocation>
        <location evidence="1">Cell membrane</location>
        <topology evidence="1">Multi-pass membrane protein</topology>
    </subcellularLocation>
</comment>
<feature type="transmembrane region" description="Helical" evidence="6">
    <location>
        <begin position="175"/>
        <end position="197"/>
    </location>
</feature>
<dbReference type="eggNOG" id="COG0586">
    <property type="taxonomic scope" value="Bacteria"/>
</dbReference>
<reference evidence="9" key="1">
    <citation type="submission" date="2011-02" db="EMBL/GenBank/DDBJ databases">
        <title>The complete genome of Planctomyces brasiliensis DSM 5305.</title>
        <authorList>
            <person name="Lucas S."/>
            <person name="Copeland A."/>
            <person name="Lapidus A."/>
            <person name="Bruce D."/>
            <person name="Goodwin L."/>
            <person name="Pitluck S."/>
            <person name="Kyrpides N."/>
            <person name="Mavromatis K."/>
            <person name="Pagani I."/>
            <person name="Ivanova N."/>
            <person name="Ovchinnikova G."/>
            <person name="Lu M."/>
            <person name="Detter J.C."/>
            <person name="Han C."/>
            <person name="Land M."/>
            <person name="Hauser L."/>
            <person name="Markowitz V."/>
            <person name="Cheng J.-F."/>
            <person name="Hugenholtz P."/>
            <person name="Woyke T."/>
            <person name="Wu D."/>
            <person name="Tindall B."/>
            <person name="Pomrenke H.G."/>
            <person name="Brambilla E."/>
            <person name="Klenk H.-P."/>
            <person name="Eisen J.A."/>
        </authorList>
    </citation>
    <scope>NUCLEOTIDE SEQUENCE [LARGE SCALE GENOMIC DNA]</scope>
    <source>
        <strain evidence="9">ATCC 49424 / DSM 5305 / JCM 21570 / NBRC 103401 / IFAM 1448</strain>
    </source>
</reference>
<organism evidence="8 9">
    <name type="scientific">Rubinisphaera brasiliensis (strain ATCC 49424 / DSM 5305 / JCM 21570 / IAM 15109 / NBRC 103401 / IFAM 1448)</name>
    <name type="common">Planctomyces brasiliensis</name>
    <dbReference type="NCBI Taxonomy" id="756272"/>
    <lineage>
        <taxon>Bacteria</taxon>
        <taxon>Pseudomonadati</taxon>
        <taxon>Planctomycetota</taxon>
        <taxon>Planctomycetia</taxon>
        <taxon>Planctomycetales</taxon>
        <taxon>Planctomycetaceae</taxon>
        <taxon>Rubinisphaera</taxon>
    </lineage>
</organism>
<feature type="domain" description="VTT" evidence="7">
    <location>
        <begin position="33"/>
        <end position="163"/>
    </location>
</feature>
<evidence type="ECO:0000256" key="3">
    <source>
        <dbReference type="ARBA" id="ARBA00022692"/>
    </source>
</evidence>
<accession>F0SJY2</accession>
<evidence type="ECO:0000313" key="8">
    <source>
        <dbReference type="EMBL" id="ADY58671.1"/>
    </source>
</evidence>
<evidence type="ECO:0000256" key="5">
    <source>
        <dbReference type="ARBA" id="ARBA00023136"/>
    </source>
</evidence>
<dbReference type="Proteomes" id="UP000006860">
    <property type="component" value="Chromosome"/>
</dbReference>
<evidence type="ECO:0000259" key="7">
    <source>
        <dbReference type="Pfam" id="PF09335"/>
    </source>
</evidence>
<feature type="transmembrane region" description="Helical" evidence="6">
    <location>
        <begin position="7"/>
        <end position="31"/>
    </location>
</feature>
<keyword evidence="4 6" id="KW-1133">Transmembrane helix</keyword>
<dbReference type="KEGG" id="pbs:Plabr_1051"/>
<dbReference type="AlphaFoldDB" id="F0SJY2"/>
<dbReference type="HOGENOM" id="CLU_044208_1_1_0"/>
<protein>
    <submittedName>
        <fullName evidence="8">SNARE associated Golgi protein-like protein</fullName>
    </submittedName>
</protein>
<feature type="transmembrane region" description="Helical" evidence="6">
    <location>
        <begin position="140"/>
        <end position="163"/>
    </location>
</feature>
<dbReference type="PANTHER" id="PTHR42709:SF6">
    <property type="entry name" value="UNDECAPRENYL PHOSPHATE TRANSPORTER A"/>
    <property type="match status" value="1"/>
</dbReference>
<evidence type="ECO:0000256" key="1">
    <source>
        <dbReference type="ARBA" id="ARBA00004651"/>
    </source>
</evidence>
<proteinExistence type="predicted"/>
<dbReference type="GO" id="GO:0005886">
    <property type="term" value="C:plasma membrane"/>
    <property type="evidence" value="ECO:0007669"/>
    <property type="project" value="UniProtKB-SubCell"/>
</dbReference>
<keyword evidence="2" id="KW-1003">Cell membrane</keyword>
<dbReference type="PANTHER" id="PTHR42709">
    <property type="entry name" value="ALKALINE PHOSPHATASE LIKE PROTEIN"/>
    <property type="match status" value="1"/>
</dbReference>
<dbReference type="Pfam" id="PF09335">
    <property type="entry name" value="VTT_dom"/>
    <property type="match status" value="1"/>
</dbReference>
<dbReference type="InterPro" id="IPR032816">
    <property type="entry name" value="VTT_dom"/>
</dbReference>
<feature type="transmembrane region" description="Helical" evidence="6">
    <location>
        <begin position="51"/>
        <end position="75"/>
    </location>
</feature>
<keyword evidence="5 6" id="KW-0472">Membrane</keyword>
<keyword evidence="9" id="KW-1185">Reference proteome</keyword>
<sequence length="224" mass="24766">MEVMDAWITTIISTLGNWGIAVLMFLENVFPPIPSELIMPLAGYTAGRGDLSLTLVIIAGSLGSVLGQFPLYYLGRKLGQDRLHRWADRNGKWLAVSGDDVDRAADWLRRHGPVAVFFCRMIPGIRSFISIPAGAGRMNLWVFTAYSTLGITAWSALLAWLGYSLGSNYEVVQNVVGSIGPWIWGGLIALLLSWIGWRMRGCFLDNDVDCWLHDEDSDSSQPDS</sequence>
<evidence type="ECO:0000256" key="6">
    <source>
        <dbReference type="SAM" id="Phobius"/>
    </source>
</evidence>
<keyword evidence="3 6" id="KW-0812">Transmembrane</keyword>
<name>F0SJY2_RUBBR</name>